<dbReference type="GO" id="GO:0000032">
    <property type="term" value="P:cell wall mannoprotein biosynthetic process"/>
    <property type="evidence" value="ECO:0007669"/>
    <property type="project" value="TreeGrafter"/>
</dbReference>
<evidence type="ECO:0000256" key="2">
    <source>
        <dbReference type="ARBA" id="ARBA00022679"/>
    </source>
</evidence>
<keyword evidence="3" id="KW-0472">Membrane</keyword>
<keyword evidence="2" id="KW-0808">Transferase</keyword>
<name>R7VHR0_CAPTE</name>
<dbReference type="EMBL" id="AMQN01016493">
    <property type="status" value="NOT_ANNOTATED_CDS"/>
    <property type="molecule type" value="Genomic_DNA"/>
</dbReference>
<dbReference type="HOGENOM" id="CLU_779014_0_0_1"/>
<proteinExistence type="inferred from homology"/>
<comment type="similarity">
    <text evidence="1">Belongs to the glycosyltransferase 15 family.</text>
</comment>
<dbReference type="InterPro" id="IPR029044">
    <property type="entry name" value="Nucleotide-diphossugar_trans"/>
</dbReference>
<reference evidence="6" key="1">
    <citation type="submission" date="2012-12" db="EMBL/GenBank/DDBJ databases">
        <authorList>
            <person name="Hellsten U."/>
            <person name="Grimwood J."/>
            <person name="Chapman J.A."/>
            <person name="Shapiro H."/>
            <person name="Aerts A."/>
            <person name="Otillar R.P."/>
            <person name="Terry A.Y."/>
            <person name="Boore J.L."/>
            <person name="Simakov O."/>
            <person name="Marletaz F."/>
            <person name="Cho S.-J."/>
            <person name="Edsinger-Gonzales E."/>
            <person name="Havlak P."/>
            <person name="Kuo D.-H."/>
            <person name="Larsson T."/>
            <person name="Lv J."/>
            <person name="Arendt D."/>
            <person name="Savage R."/>
            <person name="Osoegawa K."/>
            <person name="de Jong P."/>
            <person name="Lindberg D.R."/>
            <person name="Seaver E.C."/>
            <person name="Weisblat D.A."/>
            <person name="Putnam N.H."/>
            <person name="Grigoriev I.V."/>
            <person name="Rokhsar D.S."/>
        </authorList>
    </citation>
    <scope>NUCLEOTIDE SEQUENCE</scope>
    <source>
        <strain evidence="6">I ESC-2004</strain>
    </source>
</reference>
<gene>
    <name evidence="4" type="ORF">CAPTEDRAFT_167490</name>
</gene>
<dbReference type="OMA" id="HWYSCTP"/>
<dbReference type="EnsemblMetazoa" id="CapteT167490">
    <property type="protein sequence ID" value="CapteP167490"/>
    <property type="gene ID" value="CapteG167490"/>
</dbReference>
<dbReference type="AlphaFoldDB" id="R7VHR0"/>
<dbReference type="EMBL" id="KB292122">
    <property type="protein sequence ID" value="ELU18107.1"/>
    <property type="molecule type" value="Genomic_DNA"/>
</dbReference>
<reference evidence="5" key="3">
    <citation type="submission" date="2015-06" db="UniProtKB">
        <authorList>
            <consortium name="EnsemblMetazoa"/>
        </authorList>
    </citation>
    <scope>IDENTIFICATION</scope>
</reference>
<evidence type="ECO:0000313" key="4">
    <source>
        <dbReference type="EMBL" id="ELU18107.1"/>
    </source>
</evidence>
<dbReference type="InterPro" id="IPR002685">
    <property type="entry name" value="Glyco_trans_15"/>
</dbReference>
<reference evidence="4 6" key="2">
    <citation type="journal article" date="2013" name="Nature">
        <title>Insights into bilaterian evolution from three spiralian genomes.</title>
        <authorList>
            <person name="Simakov O."/>
            <person name="Marletaz F."/>
            <person name="Cho S.J."/>
            <person name="Edsinger-Gonzales E."/>
            <person name="Havlak P."/>
            <person name="Hellsten U."/>
            <person name="Kuo D.H."/>
            <person name="Larsson T."/>
            <person name="Lv J."/>
            <person name="Arendt D."/>
            <person name="Savage R."/>
            <person name="Osoegawa K."/>
            <person name="de Jong P."/>
            <person name="Grimwood J."/>
            <person name="Chapman J.A."/>
            <person name="Shapiro H."/>
            <person name="Aerts A."/>
            <person name="Otillar R.P."/>
            <person name="Terry A.Y."/>
            <person name="Boore J.L."/>
            <person name="Grigoriev I.V."/>
            <person name="Lindberg D.R."/>
            <person name="Seaver E.C."/>
            <person name="Weisblat D.A."/>
            <person name="Putnam N.H."/>
            <person name="Rokhsar D.S."/>
        </authorList>
    </citation>
    <scope>NUCLEOTIDE SEQUENCE</scope>
    <source>
        <strain evidence="4 6">I ESC-2004</strain>
    </source>
</reference>
<evidence type="ECO:0000256" key="3">
    <source>
        <dbReference type="SAM" id="Phobius"/>
    </source>
</evidence>
<dbReference type="GO" id="GO:0005794">
    <property type="term" value="C:Golgi apparatus"/>
    <property type="evidence" value="ECO:0007669"/>
    <property type="project" value="TreeGrafter"/>
</dbReference>
<dbReference type="Proteomes" id="UP000014760">
    <property type="component" value="Unassembled WGS sequence"/>
</dbReference>
<keyword evidence="3" id="KW-0812">Transmembrane</keyword>
<organism evidence="4">
    <name type="scientific">Capitella teleta</name>
    <name type="common">Polychaete worm</name>
    <dbReference type="NCBI Taxonomy" id="283909"/>
    <lineage>
        <taxon>Eukaryota</taxon>
        <taxon>Metazoa</taxon>
        <taxon>Spiralia</taxon>
        <taxon>Lophotrochozoa</taxon>
        <taxon>Annelida</taxon>
        <taxon>Polychaeta</taxon>
        <taxon>Sedentaria</taxon>
        <taxon>Scolecida</taxon>
        <taxon>Capitellidae</taxon>
        <taxon>Capitella</taxon>
    </lineage>
</organism>
<dbReference type="PANTHER" id="PTHR31121:SF6">
    <property type="entry name" value="ALPHA-1,2 MANNOSYLTRANSFERASE KTR1"/>
    <property type="match status" value="1"/>
</dbReference>
<evidence type="ECO:0000313" key="5">
    <source>
        <dbReference type="EnsemblMetazoa" id="CapteP167490"/>
    </source>
</evidence>
<dbReference type="SUPFAM" id="SSF53448">
    <property type="entry name" value="Nucleotide-diphospho-sugar transferases"/>
    <property type="match status" value="1"/>
</dbReference>
<keyword evidence="3" id="KW-1133">Transmembrane helix</keyword>
<dbReference type="PANTHER" id="PTHR31121">
    <property type="entry name" value="ALPHA-1,2 MANNOSYLTRANSFERASE KTR1"/>
    <property type="match status" value="1"/>
</dbReference>
<dbReference type="Gene3D" id="3.90.550.10">
    <property type="entry name" value="Spore Coat Polysaccharide Biosynthesis Protein SpsA, Chain A"/>
    <property type="match status" value="1"/>
</dbReference>
<protein>
    <submittedName>
        <fullName evidence="4 5">Uncharacterized protein</fullName>
    </submittedName>
</protein>
<dbReference type="GO" id="GO:0006487">
    <property type="term" value="P:protein N-linked glycosylation"/>
    <property type="evidence" value="ECO:0007669"/>
    <property type="project" value="TreeGrafter"/>
</dbReference>
<dbReference type="Pfam" id="PF01793">
    <property type="entry name" value="Glyco_transf_15"/>
    <property type="match status" value="1"/>
</dbReference>
<dbReference type="STRING" id="283909.R7VHR0"/>
<dbReference type="GO" id="GO:0000026">
    <property type="term" value="F:alpha-1,2-mannosyltransferase activity"/>
    <property type="evidence" value="ECO:0007669"/>
    <property type="project" value="TreeGrafter"/>
</dbReference>
<dbReference type="OrthoDB" id="439943at2759"/>
<sequence>MEGTGIQGTQGRFQELLLITGLMFIALVTMTTLDFHDDVISKIPTTRANVTLNQPPAFMTDNELDPVLEIPVRVDIHKGNCSADCALFQRRLMEWPAGKPKGAVYFLFNGRRSDWMGKALRSLYSNFNRKYKYPVIMFYQEDDLAHLERILTESQDELYLQPINFETPDFLSREIPDDIECASRIGYRRMCEFHAKSVYEEAIISGLDFLWRLDDDSVIKRQIPYDIFAFMTERDLWYGYRGVQSEPGRCITGLRDATDFFVNQTGTQPYFYDSWPVNDIFYTNFEVSKLSLWLGEGYQQYIEYISKLGGIYYHRWGDAPIKSYAVSIFVPESKVHLFDDIAYQHGSFVAEPPFTL</sequence>
<evidence type="ECO:0000256" key="1">
    <source>
        <dbReference type="ARBA" id="ARBA00007677"/>
    </source>
</evidence>
<evidence type="ECO:0000313" key="6">
    <source>
        <dbReference type="Proteomes" id="UP000014760"/>
    </source>
</evidence>
<dbReference type="GO" id="GO:0016020">
    <property type="term" value="C:membrane"/>
    <property type="evidence" value="ECO:0007669"/>
    <property type="project" value="InterPro"/>
</dbReference>
<feature type="transmembrane region" description="Helical" evidence="3">
    <location>
        <begin position="16"/>
        <end position="33"/>
    </location>
</feature>
<keyword evidence="6" id="KW-1185">Reference proteome</keyword>
<accession>R7VHR0</accession>